<sequence>MIVVFDLDGTICFDGKKIEKSLIGAIKDLENHGYTIVFASARPIRDMMPLLKQDFFENFFIGGNGAIVKENETLKVLKSIDHESFECIKSVINRWDLDFVIDDSWDYSMRNRNDALSKINDKIDALHLAKNIPLDKIKSPVKTILLNLPSSQYENILSEIQKLPIEIVRHRGSLSLDITAKGIDKYTAFKRFFNPKEAVVFGNDENDRALLMQAKNAIIVGENPQLRDLTGLFIPENIKTIRKTIASLKEKAWEN</sequence>
<name>A0A7X1Z799_9LACT</name>
<dbReference type="SUPFAM" id="SSF56784">
    <property type="entry name" value="HAD-like"/>
    <property type="match status" value="1"/>
</dbReference>
<proteinExistence type="predicted"/>
<dbReference type="RefSeq" id="WP_153495712.1">
    <property type="nucleotide sequence ID" value="NZ_CBCRWP010000013.1"/>
</dbReference>
<dbReference type="AlphaFoldDB" id="A0A7X1Z799"/>
<dbReference type="GO" id="GO:0005829">
    <property type="term" value="C:cytosol"/>
    <property type="evidence" value="ECO:0007669"/>
    <property type="project" value="TreeGrafter"/>
</dbReference>
<dbReference type="NCBIfam" id="TIGR01484">
    <property type="entry name" value="HAD-SF-IIB"/>
    <property type="match status" value="1"/>
</dbReference>
<dbReference type="Pfam" id="PF08282">
    <property type="entry name" value="Hydrolase_3"/>
    <property type="match status" value="1"/>
</dbReference>
<comment type="caution">
    <text evidence="1">The sequence shown here is derived from an EMBL/GenBank/DDBJ whole genome shotgun (WGS) entry which is preliminary data.</text>
</comment>
<dbReference type="InterPro" id="IPR036412">
    <property type="entry name" value="HAD-like_sf"/>
</dbReference>
<keyword evidence="1" id="KW-0378">Hydrolase</keyword>
<dbReference type="InterPro" id="IPR006379">
    <property type="entry name" value="HAD-SF_hydro_IIB"/>
</dbReference>
<dbReference type="EMBL" id="WITJ01000004">
    <property type="protein sequence ID" value="MQW39056.1"/>
    <property type="molecule type" value="Genomic_DNA"/>
</dbReference>
<organism evidence="1 2">
    <name type="scientific">Lactococcus hircilactis</name>
    <dbReference type="NCBI Taxonomy" id="1494462"/>
    <lineage>
        <taxon>Bacteria</taxon>
        <taxon>Bacillati</taxon>
        <taxon>Bacillota</taxon>
        <taxon>Bacilli</taxon>
        <taxon>Lactobacillales</taxon>
        <taxon>Streptococcaceae</taxon>
        <taxon>Lactococcus</taxon>
    </lineage>
</organism>
<evidence type="ECO:0000313" key="1">
    <source>
        <dbReference type="EMBL" id="MQW39056.1"/>
    </source>
</evidence>
<dbReference type="InterPro" id="IPR023214">
    <property type="entry name" value="HAD_sf"/>
</dbReference>
<dbReference type="Gene3D" id="3.30.1240.10">
    <property type="match status" value="1"/>
</dbReference>
<accession>A0A7X1Z799</accession>
<keyword evidence="2" id="KW-1185">Reference proteome</keyword>
<protein>
    <submittedName>
        <fullName evidence="1">HAD-IIB family hydrolase</fullName>
    </submittedName>
</protein>
<evidence type="ECO:0000313" key="2">
    <source>
        <dbReference type="Proteomes" id="UP000439550"/>
    </source>
</evidence>
<dbReference type="PANTHER" id="PTHR10000:SF53">
    <property type="entry name" value="5-AMINO-6-(5-PHOSPHO-D-RIBITYLAMINO)URACIL PHOSPHATASE YBJI-RELATED"/>
    <property type="match status" value="1"/>
</dbReference>
<dbReference type="PANTHER" id="PTHR10000">
    <property type="entry name" value="PHOSPHOSERINE PHOSPHATASE"/>
    <property type="match status" value="1"/>
</dbReference>
<dbReference type="Gene3D" id="3.40.50.1000">
    <property type="entry name" value="HAD superfamily/HAD-like"/>
    <property type="match status" value="1"/>
</dbReference>
<dbReference type="GO" id="GO:0016791">
    <property type="term" value="F:phosphatase activity"/>
    <property type="evidence" value="ECO:0007669"/>
    <property type="project" value="TreeGrafter"/>
</dbReference>
<gene>
    <name evidence="1" type="ORF">GHI93_03700</name>
</gene>
<dbReference type="Proteomes" id="UP000439550">
    <property type="component" value="Unassembled WGS sequence"/>
</dbReference>
<reference evidence="1 2" key="1">
    <citation type="submission" date="2019-10" db="EMBL/GenBank/DDBJ databases">
        <authorList>
            <person name="Dong K."/>
        </authorList>
    </citation>
    <scope>NUCLEOTIDE SEQUENCE [LARGE SCALE GENOMIC DNA]</scope>
    <source>
        <strain evidence="1 2">DSM 28960</strain>
    </source>
</reference>
<dbReference type="GO" id="GO:0000287">
    <property type="term" value="F:magnesium ion binding"/>
    <property type="evidence" value="ECO:0007669"/>
    <property type="project" value="TreeGrafter"/>
</dbReference>
<dbReference type="OrthoDB" id="1650327at2"/>